<comment type="cofactor">
    <cofactor evidence="1">
        <name>pyridoxal 5'-phosphate</name>
        <dbReference type="ChEBI" id="CHEBI:597326"/>
    </cofactor>
</comment>
<dbReference type="GO" id="GO:0006545">
    <property type="term" value="P:glycine biosynthetic process"/>
    <property type="evidence" value="ECO:0007669"/>
    <property type="project" value="TreeGrafter"/>
</dbReference>
<accession>A0AAD7KDM8</accession>
<sequence>MLQKLSFRLKTIRNLSLVTHRRKMSSFTNIAQQIKLDILSKTHVDDNIAKRKEISRTFISDTITVPTKEMYEYAALATVGDDVYFEPSTKALETHMAQITGKEAALFVPSGTASNQIALRTHLLQPPYTVLCDHRAHIHKYEAGGAAFHSGAAVTAVIPSNGHHLTLEDISENMILGSDTHMAPTEVVALENTLNGTIFPQEEIITISEFVHSHGKKMHLDGARLWHVAAETETPLKELCDPFDSVSLCFSKGLGAPIGSCLVGTQAFITKARWIRKLFGGGMRQTGILAASAAYALSYNFPLLPAVHELSRKLEAGLEEIGVEITSRAETCMIFYDPSSVGVTYDEIADRASDLPEPLILGGSRLVLHIQTSESAVQDFLSVVGKLAKEKKAAGFAKPEPPANGKSVYKDIYVRRASKKIA</sequence>
<dbReference type="Proteomes" id="UP001215280">
    <property type="component" value="Unassembled WGS sequence"/>
</dbReference>
<dbReference type="InterPro" id="IPR001597">
    <property type="entry name" value="ArAA_b-elim_lyase/Thr_aldolase"/>
</dbReference>
<comment type="caution">
    <text evidence="7">The sequence shown here is derived from an EMBL/GenBank/DDBJ whole genome shotgun (WGS) entry which is preliminary data.</text>
</comment>
<dbReference type="FunFam" id="3.40.640.10:FF:000030">
    <property type="entry name" value="Low-specificity L-threonine aldolase"/>
    <property type="match status" value="1"/>
</dbReference>
<evidence type="ECO:0000256" key="2">
    <source>
        <dbReference type="ARBA" id="ARBA00006966"/>
    </source>
</evidence>
<keyword evidence="4" id="KW-0456">Lyase</keyword>
<dbReference type="EMBL" id="JARJLG010000002">
    <property type="protein sequence ID" value="KAJ7783539.1"/>
    <property type="molecule type" value="Genomic_DNA"/>
</dbReference>
<evidence type="ECO:0000256" key="4">
    <source>
        <dbReference type="ARBA" id="ARBA00023239"/>
    </source>
</evidence>
<feature type="domain" description="Aromatic amino acid beta-eliminating lyase/threonine aldolase" evidence="6">
    <location>
        <begin position="58"/>
        <end position="335"/>
    </location>
</feature>
<dbReference type="SUPFAM" id="SSF53383">
    <property type="entry name" value="PLP-dependent transferases"/>
    <property type="match status" value="1"/>
</dbReference>
<dbReference type="AlphaFoldDB" id="A0AAD7KDM8"/>
<protein>
    <submittedName>
        <fullName evidence="7">Pyridoxal phosphate-dependent transferase</fullName>
    </submittedName>
</protein>
<dbReference type="Gene3D" id="3.40.640.10">
    <property type="entry name" value="Type I PLP-dependent aspartate aminotransferase-like (Major domain)"/>
    <property type="match status" value="1"/>
</dbReference>
<dbReference type="GO" id="GO:0006567">
    <property type="term" value="P:L-threonine catabolic process"/>
    <property type="evidence" value="ECO:0007669"/>
    <property type="project" value="TreeGrafter"/>
</dbReference>
<gene>
    <name evidence="7" type="ORF">DFH07DRAFT_788119</name>
</gene>
<dbReference type="GO" id="GO:0008732">
    <property type="term" value="F:L-allo-threonine aldolase activity"/>
    <property type="evidence" value="ECO:0007669"/>
    <property type="project" value="TreeGrafter"/>
</dbReference>
<reference evidence="7" key="1">
    <citation type="submission" date="2023-03" db="EMBL/GenBank/DDBJ databases">
        <title>Massive genome expansion in bonnet fungi (Mycena s.s.) driven by repeated elements and novel gene families across ecological guilds.</title>
        <authorList>
            <consortium name="Lawrence Berkeley National Laboratory"/>
            <person name="Harder C.B."/>
            <person name="Miyauchi S."/>
            <person name="Viragh M."/>
            <person name="Kuo A."/>
            <person name="Thoen E."/>
            <person name="Andreopoulos B."/>
            <person name="Lu D."/>
            <person name="Skrede I."/>
            <person name="Drula E."/>
            <person name="Henrissat B."/>
            <person name="Morin E."/>
            <person name="Kohler A."/>
            <person name="Barry K."/>
            <person name="LaButti K."/>
            <person name="Morin E."/>
            <person name="Salamov A."/>
            <person name="Lipzen A."/>
            <person name="Mereny Z."/>
            <person name="Hegedus B."/>
            <person name="Baldrian P."/>
            <person name="Stursova M."/>
            <person name="Weitz H."/>
            <person name="Taylor A."/>
            <person name="Grigoriev I.V."/>
            <person name="Nagy L.G."/>
            <person name="Martin F."/>
            <person name="Kauserud H."/>
        </authorList>
    </citation>
    <scope>NUCLEOTIDE SEQUENCE</scope>
    <source>
        <strain evidence="7">CBHHK188m</strain>
    </source>
</reference>
<dbReference type="InterPro" id="IPR023603">
    <property type="entry name" value="Low_specificity_L-TA-like"/>
</dbReference>
<evidence type="ECO:0000259" key="6">
    <source>
        <dbReference type="Pfam" id="PF01212"/>
    </source>
</evidence>
<dbReference type="InterPro" id="IPR015421">
    <property type="entry name" value="PyrdxlP-dep_Trfase_major"/>
</dbReference>
<dbReference type="InterPro" id="IPR015424">
    <property type="entry name" value="PyrdxlP-dep_Trfase"/>
</dbReference>
<feature type="modified residue" description="N6-(pyridoxal phosphate)lysine" evidence="5">
    <location>
        <position position="252"/>
    </location>
</feature>
<dbReference type="PIRSF" id="PIRSF017617">
    <property type="entry name" value="Thr_aldolase"/>
    <property type="match status" value="1"/>
</dbReference>
<evidence type="ECO:0000256" key="3">
    <source>
        <dbReference type="ARBA" id="ARBA00022898"/>
    </source>
</evidence>
<proteinExistence type="inferred from homology"/>
<dbReference type="Pfam" id="PF01212">
    <property type="entry name" value="Beta_elim_lyase"/>
    <property type="match status" value="1"/>
</dbReference>
<dbReference type="PANTHER" id="PTHR48097:SF9">
    <property type="entry name" value="L-THREONINE ALDOLASE"/>
    <property type="match status" value="1"/>
</dbReference>
<dbReference type="InterPro" id="IPR015422">
    <property type="entry name" value="PyrdxlP-dep_Trfase_small"/>
</dbReference>
<dbReference type="PANTHER" id="PTHR48097">
    <property type="entry name" value="L-THREONINE ALDOLASE-RELATED"/>
    <property type="match status" value="1"/>
</dbReference>
<evidence type="ECO:0000313" key="8">
    <source>
        <dbReference type="Proteomes" id="UP001215280"/>
    </source>
</evidence>
<comment type="similarity">
    <text evidence="2">Belongs to the threonine aldolase family.</text>
</comment>
<keyword evidence="8" id="KW-1185">Reference proteome</keyword>
<dbReference type="GO" id="GO:0016740">
    <property type="term" value="F:transferase activity"/>
    <property type="evidence" value="ECO:0007669"/>
    <property type="project" value="UniProtKB-KW"/>
</dbReference>
<keyword evidence="3" id="KW-0663">Pyridoxal phosphate</keyword>
<evidence type="ECO:0000313" key="7">
    <source>
        <dbReference type="EMBL" id="KAJ7783539.1"/>
    </source>
</evidence>
<evidence type="ECO:0000256" key="1">
    <source>
        <dbReference type="ARBA" id="ARBA00001933"/>
    </source>
</evidence>
<evidence type="ECO:0000256" key="5">
    <source>
        <dbReference type="PIRSR" id="PIRSR017617-1"/>
    </source>
</evidence>
<dbReference type="GO" id="GO:0005829">
    <property type="term" value="C:cytosol"/>
    <property type="evidence" value="ECO:0007669"/>
    <property type="project" value="TreeGrafter"/>
</dbReference>
<organism evidence="7 8">
    <name type="scientific">Mycena maculata</name>
    <dbReference type="NCBI Taxonomy" id="230809"/>
    <lineage>
        <taxon>Eukaryota</taxon>
        <taxon>Fungi</taxon>
        <taxon>Dikarya</taxon>
        <taxon>Basidiomycota</taxon>
        <taxon>Agaricomycotina</taxon>
        <taxon>Agaricomycetes</taxon>
        <taxon>Agaricomycetidae</taxon>
        <taxon>Agaricales</taxon>
        <taxon>Marasmiineae</taxon>
        <taxon>Mycenaceae</taxon>
        <taxon>Mycena</taxon>
    </lineage>
</organism>
<keyword evidence="7" id="KW-0808">Transferase</keyword>
<dbReference type="NCBIfam" id="NF041359">
    <property type="entry name" value="GntG_guanitoxin"/>
    <property type="match status" value="1"/>
</dbReference>
<name>A0AAD7KDM8_9AGAR</name>
<dbReference type="Gene3D" id="3.90.1150.10">
    <property type="entry name" value="Aspartate Aminotransferase, domain 1"/>
    <property type="match status" value="1"/>
</dbReference>